<evidence type="ECO:0000313" key="3">
    <source>
        <dbReference type="EMBL" id="MBD3719652.1"/>
    </source>
</evidence>
<protein>
    <submittedName>
        <fullName evidence="1">Uncharacterized protein</fullName>
    </submittedName>
</protein>
<gene>
    <name evidence="2" type="ORF">IE986_15830</name>
    <name evidence="3" type="ORF">IE988_05775</name>
    <name evidence="1" type="ORF">IE991_04680</name>
</gene>
<dbReference type="Proteomes" id="UP000655796">
    <property type="component" value="Unassembled WGS sequence"/>
</dbReference>
<reference evidence="1" key="1">
    <citation type="submission" date="2020-07" db="EMBL/GenBank/DDBJ databases">
        <title>Clinical and genomic characterization of carbapenemase-producing Enterobacterales causing secondary infections during the COVID-19 crisis at a New York City hospital.</title>
        <authorList>
            <person name="Gomez-Simmonds A."/>
            <person name="Annavajhala M.K."/>
            <person name="Uhlemann A.-C."/>
        </authorList>
    </citation>
    <scope>NUCLEOTIDE SEQUENCE</scope>
    <source>
        <strain evidence="2">NK1590</strain>
        <strain evidence="3">NK1594</strain>
        <strain evidence="1">NK1597</strain>
    </source>
</reference>
<organism evidence="1 4">
    <name type="scientific">Klebsiella pneumoniae</name>
    <dbReference type="NCBI Taxonomy" id="573"/>
    <lineage>
        <taxon>Bacteria</taxon>
        <taxon>Pseudomonadati</taxon>
        <taxon>Pseudomonadota</taxon>
        <taxon>Gammaproteobacteria</taxon>
        <taxon>Enterobacterales</taxon>
        <taxon>Enterobacteriaceae</taxon>
        <taxon>Klebsiella/Raoultella group</taxon>
        <taxon>Klebsiella</taxon>
        <taxon>Klebsiella pneumoniae complex</taxon>
    </lineage>
</organism>
<name>A0A927D779_KLEPN</name>
<dbReference type="Proteomes" id="UP000631473">
    <property type="component" value="Unassembled WGS sequence"/>
</dbReference>
<accession>A0A927D779</accession>
<evidence type="ECO:0000313" key="2">
    <source>
        <dbReference type="EMBL" id="MBD3702298.1"/>
    </source>
</evidence>
<comment type="caution">
    <text evidence="1">The sequence shown here is derived from an EMBL/GenBank/DDBJ whole genome shotgun (WGS) entry which is preliminary data.</text>
</comment>
<evidence type="ECO:0000313" key="4">
    <source>
        <dbReference type="Proteomes" id="UP000631473"/>
    </source>
</evidence>
<evidence type="ECO:0000313" key="1">
    <source>
        <dbReference type="EMBL" id="MBD3700695.1"/>
    </source>
</evidence>
<dbReference type="EMBL" id="JACXTD010000001">
    <property type="protein sequence ID" value="MBD3702298.1"/>
    <property type="molecule type" value="Genomic_DNA"/>
</dbReference>
<dbReference type="EMBL" id="JACXTI010000002">
    <property type="protein sequence ID" value="MBD3700695.1"/>
    <property type="molecule type" value="Genomic_DNA"/>
</dbReference>
<dbReference type="AlphaFoldDB" id="A0A927D779"/>
<dbReference type="Proteomes" id="UP000622731">
    <property type="component" value="Unassembled WGS sequence"/>
</dbReference>
<sequence length="138" mass="14803">MPAIVSPDGGALRLIRATVPYIKRLLNTVGPRKRSAAGQAVPDSVPVVMPDGGYALSGLRSPVYQTVIQHRRPAQAQRRRASCTRLRSCHCAGWRLTPYPAYGALYIKRLLNTVGPRKRSAAGQAVPDPVPVVVPDGG</sequence>
<proteinExistence type="predicted"/>
<dbReference type="EMBL" id="JACXTF010000001">
    <property type="protein sequence ID" value="MBD3719652.1"/>
    <property type="molecule type" value="Genomic_DNA"/>
</dbReference>